<proteinExistence type="inferred from homology"/>
<evidence type="ECO:0000313" key="4">
    <source>
        <dbReference type="Proteomes" id="UP000827986"/>
    </source>
</evidence>
<comment type="caution">
    <text evidence="3">The sequence shown here is derived from an EMBL/GenBank/DDBJ whole genome shotgun (WGS) entry which is preliminary data.</text>
</comment>
<dbReference type="AlphaFoldDB" id="A0A9D3XQF3"/>
<evidence type="ECO:0000313" key="3">
    <source>
        <dbReference type="EMBL" id="KAH1183335.1"/>
    </source>
</evidence>
<feature type="chain" id="PRO_5039281037" description="Heme-binding protein 2" evidence="2">
    <location>
        <begin position="21"/>
        <end position="210"/>
    </location>
</feature>
<organism evidence="3 4">
    <name type="scientific">Mauremys mutica</name>
    <name type="common">yellowpond turtle</name>
    <dbReference type="NCBI Taxonomy" id="74926"/>
    <lineage>
        <taxon>Eukaryota</taxon>
        <taxon>Metazoa</taxon>
        <taxon>Chordata</taxon>
        <taxon>Craniata</taxon>
        <taxon>Vertebrata</taxon>
        <taxon>Euteleostomi</taxon>
        <taxon>Archelosauria</taxon>
        <taxon>Testudinata</taxon>
        <taxon>Testudines</taxon>
        <taxon>Cryptodira</taxon>
        <taxon>Durocryptodira</taxon>
        <taxon>Testudinoidea</taxon>
        <taxon>Geoemydidae</taxon>
        <taxon>Geoemydinae</taxon>
        <taxon>Mauremys</taxon>
    </lineage>
</organism>
<gene>
    <name evidence="3" type="ORF">KIL84_004827</name>
</gene>
<dbReference type="PANTHER" id="PTHR11220">
    <property type="entry name" value="HEME-BINDING PROTEIN-RELATED"/>
    <property type="match status" value="1"/>
</dbReference>
<name>A0A9D3XQF3_9SAUR</name>
<protein>
    <recommendedName>
        <fullName evidence="5">Heme-binding protein 2</fullName>
    </recommendedName>
</protein>
<evidence type="ECO:0000256" key="2">
    <source>
        <dbReference type="SAM" id="SignalP"/>
    </source>
</evidence>
<accession>A0A9D3XQF3</accession>
<dbReference type="SUPFAM" id="SSF55136">
    <property type="entry name" value="Probable bacterial effector-binding domain"/>
    <property type="match status" value="1"/>
</dbReference>
<dbReference type="Pfam" id="PF04832">
    <property type="entry name" value="SOUL"/>
    <property type="match status" value="1"/>
</dbReference>
<sequence>MMLLLLVPLLLLALARGVWGEREKPTFCGEVTECFTFDLICNSSDYEARLYPPSAWVSTRVNNTYTAAKTTGFWRLFRYIQGWNQLGAKIPMTSPVLTRVDQAAGETQEFTISFLLPAAWQGDPPQPTQPVVFIERFPALPTYVRSFGGWLTDANRGTHIRALDASLGRDARHFDRSWHYSAGYNSPMKLFDRHNEVWRLAWGGLGCAPE</sequence>
<dbReference type="Gene3D" id="3.20.80.10">
    <property type="entry name" value="Regulatory factor, effector binding domain"/>
    <property type="match status" value="1"/>
</dbReference>
<keyword evidence="4" id="KW-1185">Reference proteome</keyword>
<dbReference type="OrthoDB" id="6424451at2759"/>
<dbReference type="FunFam" id="3.20.80.10:FF:000002">
    <property type="entry name" value="Heme-binding protein 2"/>
    <property type="match status" value="1"/>
</dbReference>
<keyword evidence="2" id="KW-0732">Signal</keyword>
<dbReference type="InterPro" id="IPR006917">
    <property type="entry name" value="SOUL_heme-bd"/>
</dbReference>
<comment type="similarity">
    <text evidence="1">Belongs to the HEBP family.</text>
</comment>
<evidence type="ECO:0000256" key="1">
    <source>
        <dbReference type="ARBA" id="ARBA00009817"/>
    </source>
</evidence>
<dbReference type="InterPro" id="IPR011256">
    <property type="entry name" value="Reg_factor_effector_dom_sf"/>
</dbReference>
<dbReference type="PANTHER" id="PTHR11220:SF1">
    <property type="entry name" value="HEME-BINDING PROTEIN 2"/>
    <property type="match status" value="1"/>
</dbReference>
<dbReference type="EMBL" id="JAHDVG010000466">
    <property type="protein sequence ID" value="KAH1183335.1"/>
    <property type="molecule type" value="Genomic_DNA"/>
</dbReference>
<dbReference type="Proteomes" id="UP000827986">
    <property type="component" value="Unassembled WGS sequence"/>
</dbReference>
<reference evidence="3" key="1">
    <citation type="submission" date="2021-09" db="EMBL/GenBank/DDBJ databases">
        <title>The genome of Mauremys mutica provides insights into the evolution of semi-aquatic lifestyle.</title>
        <authorList>
            <person name="Gong S."/>
            <person name="Gao Y."/>
        </authorList>
    </citation>
    <scope>NUCLEOTIDE SEQUENCE</scope>
    <source>
        <strain evidence="3">MM-2020</strain>
        <tissue evidence="3">Muscle</tissue>
    </source>
</reference>
<feature type="signal peptide" evidence="2">
    <location>
        <begin position="1"/>
        <end position="20"/>
    </location>
</feature>
<evidence type="ECO:0008006" key="5">
    <source>
        <dbReference type="Google" id="ProtNLM"/>
    </source>
</evidence>